<comment type="caution">
    <text evidence="1">The sequence shown here is derived from an EMBL/GenBank/DDBJ whole genome shotgun (WGS) entry which is preliminary data.</text>
</comment>
<proteinExistence type="predicted"/>
<reference evidence="1 2" key="1">
    <citation type="journal article" date="2016" name="Nat. Commun.">
        <title>Thousands of microbial genomes shed light on interconnected biogeochemical processes in an aquifer system.</title>
        <authorList>
            <person name="Anantharaman K."/>
            <person name="Brown C.T."/>
            <person name="Hug L.A."/>
            <person name="Sharon I."/>
            <person name="Castelle C.J."/>
            <person name="Probst A.J."/>
            <person name="Thomas B.C."/>
            <person name="Singh A."/>
            <person name="Wilkins M.J."/>
            <person name="Karaoz U."/>
            <person name="Brodie E.L."/>
            <person name="Williams K.H."/>
            <person name="Hubbard S.S."/>
            <person name="Banfield J.F."/>
        </authorList>
    </citation>
    <scope>NUCLEOTIDE SEQUENCE [LARGE SCALE GENOMIC DNA]</scope>
</reference>
<evidence type="ECO:0000313" key="1">
    <source>
        <dbReference type="EMBL" id="OGD70567.1"/>
    </source>
</evidence>
<accession>A0A1F5ET31</accession>
<evidence type="ECO:0000313" key="2">
    <source>
        <dbReference type="Proteomes" id="UP000186545"/>
    </source>
</evidence>
<sequence>MFITKEKGKLIVLGVFVVFSTFFISKTEAIILGSDLSLSITPNIPGPNKEVVMKVEYSGIDLNRSEISWFKNEILQKKGVGERQFSFISGGLGTSDFIEVQIMAPSGKVLTQNVTIAPADVDLLWQTDSSKPPFYKGKPLNSHRSVVTFVAMPNFIDTNGNKLDPKDLFYEWKRNFEAIGNSTNGFGKNSLVIDQAKFFRKNVITVRVSDKDGIFKAEKNVSLTNHDPKILFYEKDPLLGTIYENAVVGDFTLKNEEITLVAEPFSFSGDDVYNNNIIYSWFLNGKKIQNLTENLKEITLKQGSDVEKGVSSIRATFRNNKRVLQGASADVRVLFDKENKTF</sequence>
<dbReference type="Proteomes" id="UP000186545">
    <property type="component" value="Unassembled WGS sequence"/>
</dbReference>
<dbReference type="AlphaFoldDB" id="A0A1F5ET31"/>
<protein>
    <submittedName>
        <fullName evidence="1">Uncharacterized protein</fullName>
    </submittedName>
</protein>
<name>A0A1F5ET31_9BACT</name>
<gene>
    <name evidence="1" type="ORF">A3I18_02050</name>
</gene>
<dbReference type="EMBL" id="MFAD01000012">
    <property type="protein sequence ID" value="OGD70567.1"/>
    <property type="molecule type" value="Genomic_DNA"/>
</dbReference>
<organism evidence="1 2">
    <name type="scientific">Candidatus Campbellbacteria bacterium RIFCSPLOWO2_02_FULL_35_11</name>
    <dbReference type="NCBI Taxonomy" id="1797581"/>
    <lineage>
        <taxon>Bacteria</taxon>
        <taxon>Candidatus Campbelliibacteriota</taxon>
    </lineage>
</organism>